<dbReference type="PANTHER" id="PTHR33273:SF2">
    <property type="entry name" value="ENDONUCLEASE_EXONUCLEASE_PHOSPHATASE DOMAIN-CONTAINING PROTEIN"/>
    <property type="match status" value="1"/>
</dbReference>
<protein>
    <recommendedName>
        <fullName evidence="1">Endonuclease/exonuclease/phosphatase domain-containing protein</fullName>
    </recommendedName>
</protein>
<dbReference type="InterPro" id="IPR005135">
    <property type="entry name" value="Endo/exonuclease/phosphatase"/>
</dbReference>
<feature type="domain" description="Endonuclease/exonuclease/phosphatase" evidence="1">
    <location>
        <begin position="57"/>
        <end position="169"/>
    </location>
</feature>
<reference evidence="2 3" key="1">
    <citation type="submission" date="2022-05" db="EMBL/GenBank/DDBJ databases">
        <title>A multi-omics perspective on studying reproductive biology in Daphnia sinensis.</title>
        <authorList>
            <person name="Jia J."/>
        </authorList>
    </citation>
    <scope>NUCLEOTIDE SEQUENCE [LARGE SCALE GENOMIC DNA]</scope>
    <source>
        <strain evidence="2 3">WSL</strain>
    </source>
</reference>
<dbReference type="EMBL" id="WJBH02000008">
    <property type="protein sequence ID" value="KAI9555015.1"/>
    <property type="molecule type" value="Genomic_DNA"/>
</dbReference>
<dbReference type="SUPFAM" id="SSF56219">
    <property type="entry name" value="DNase I-like"/>
    <property type="match status" value="1"/>
</dbReference>
<sequence>MNIPPGYIAFHALNHEHAYGAAILVKLALAESCRAADPSCRNQVAAVDLFTAHGTFRLISVYLKPSCPDFSALFCCDLSMLLSASSIVAVDSNVMKKLWNSKITNKKGLEIESLIDNHNLSLLNRPATKLDFVPAGTSVLDITLAGDKILAPRWFFPTIPSMSDHLYIYFEISRILPHSSDRPFTTKSSPRVPHITCIDMEHFRETLVSSVQSLNLPPFPVKTDVELPTKNLTNCIVRAARRSTHRDYAVSPCNMPWWSKEQCALRNRTRCAFKLWSREETHNNKQLCKTNLTGKELFSALKTLSGKTASVKLPTTLLINGVWISEPLPILESCAAHFFPKEKTSLPMHTTLVSDVETHIATVIPSHYPPVTERELKAAVESLNPKLHPVKME</sequence>
<evidence type="ECO:0000313" key="3">
    <source>
        <dbReference type="Proteomes" id="UP000820818"/>
    </source>
</evidence>
<dbReference type="Proteomes" id="UP000820818">
    <property type="component" value="Linkage Group LG8"/>
</dbReference>
<keyword evidence="3" id="KW-1185">Reference proteome</keyword>
<dbReference type="PANTHER" id="PTHR33273">
    <property type="entry name" value="DOMAIN-CONTAINING PROTEIN, PUTATIVE-RELATED"/>
    <property type="match status" value="1"/>
</dbReference>
<dbReference type="Gene3D" id="3.60.10.10">
    <property type="entry name" value="Endonuclease/exonuclease/phosphatase"/>
    <property type="match status" value="1"/>
</dbReference>
<name>A0AAD5PTV9_9CRUS</name>
<gene>
    <name evidence="2" type="ORF">GHT06_020309</name>
</gene>
<comment type="caution">
    <text evidence="2">The sequence shown here is derived from an EMBL/GenBank/DDBJ whole genome shotgun (WGS) entry which is preliminary data.</text>
</comment>
<dbReference type="InterPro" id="IPR036691">
    <property type="entry name" value="Endo/exonu/phosph_ase_sf"/>
</dbReference>
<proteinExistence type="predicted"/>
<accession>A0AAD5PTV9</accession>
<organism evidence="2 3">
    <name type="scientific">Daphnia sinensis</name>
    <dbReference type="NCBI Taxonomy" id="1820382"/>
    <lineage>
        <taxon>Eukaryota</taxon>
        <taxon>Metazoa</taxon>
        <taxon>Ecdysozoa</taxon>
        <taxon>Arthropoda</taxon>
        <taxon>Crustacea</taxon>
        <taxon>Branchiopoda</taxon>
        <taxon>Diplostraca</taxon>
        <taxon>Cladocera</taxon>
        <taxon>Anomopoda</taxon>
        <taxon>Daphniidae</taxon>
        <taxon>Daphnia</taxon>
        <taxon>Daphnia similis group</taxon>
    </lineage>
</organism>
<evidence type="ECO:0000313" key="2">
    <source>
        <dbReference type="EMBL" id="KAI9555015.1"/>
    </source>
</evidence>
<evidence type="ECO:0000259" key="1">
    <source>
        <dbReference type="Pfam" id="PF14529"/>
    </source>
</evidence>
<dbReference type="Pfam" id="PF14529">
    <property type="entry name" value="Exo_endo_phos_2"/>
    <property type="match status" value="1"/>
</dbReference>
<dbReference type="AlphaFoldDB" id="A0AAD5PTV9"/>
<dbReference type="GO" id="GO:0003824">
    <property type="term" value="F:catalytic activity"/>
    <property type="evidence" value="ECO:0007669"/>
    <property type="project" value="InterPro"/>
</dbReference>